<evidence type="ECO:0000313" key="6">
    <source>
        <dbReference type="EMBL" id="BBW96628.1"/>
    </source>
</evidence>
<evidence type="ECO:0000256" key="1">
    <source>
        <dbReference type="ARBA" id="ARBA00007074"/>
    </source>
</evidence>
<dbReference type="EMBL" id="AP022557">
    <property type="protein sequence ID" value="BBW96628.1"/>
    <property type="molecule type" value="Genomic_DNA"/>
</dbReference>
<protein>
    <recommendedName>
        <fullName evidence="5">NlpC/P60 domain-containing protein</fullName>
    </recommendedName>
</protein>
<dbReference type="PANTHER" id="PTHR47053">
    <property type="entry name" value="MUREIN DD-ENDOPEPTIDASE MEPH-RELATED"/>
    <property type="match status" value="1"/>
</dbReference>
<dbReference type="GO" id="GO:0008234">
    <property type="term" value="F:cysteine-type peptidase activity"/>
    <property type="evidence" value="ECO:0007669"/>
    <property type="project" value="UniProtKB-KW"/>
</dbReference>
<gene>
    <name evidence="6" type="ORF">GsuE55_14610</name>
</gene>
<dbReference type="AlphaFoldDB" id="A0A679FK34"/>
<dbReference type="Pfam" id="PF00877">
    <property type="entry name" value="NLPC_P60"/>
    <property type="match status" value="1"/>
</dbReference>
<dbReference type="Proteomes" id="UP000501421">
    <property type="component" value="Chromosome"/>
</dbReference>
<keyword evidence="3" id="KW-0378">Hydrolase</keyword>
<dbReference type="SUPFAM" id="SSF54001">
    <property type="entry name" value="Cysteine proteinases"/>
    <property type="match status" value="1"/>
</dbReference>
<evidence type="ECO:0000256" key="3">
    <source>
        <dbReference type="ARBA" id="ARBA00022801"/>
    </source>
</evidence>
<feature type="domain" description="NlpC/P60" evidence="5">
    <location>
        <begin position="84"/>
        <end position="229"/>
    </location>
</feature>
<dbReference type="InterPro" id="IPR038765">
    <property type="entry name" value="Papain-like_cys_pep_sf"/>
</dbReference>
<evidence type="ECO:0000256" key="2">
    <source>
        <dbReference type="ARBA" id="ARBA00022670"/>
    </source>
</evidence>
<name>A0A679FK34_9BACL</name>
<organism evidence="6 7">
    <name type="scientific">Geobacillus subterraneus</name>
    <dbReference type="NCBI Taxonomy" id="129338"/>
    <lineage>
        <taxon>Bacteria</taxon>
        <taxon>Bacillati</taxon>
        <taxon>Bacillota</taxon>
        <taxon>Bacilli</taxon>
        <taxon>Bacillales</taxon>
        <taxon>Anoxybacillaceae</taxon>
        <taxon>Geobacillus</taxon>
    </lineage>
</organism>
<reference evidence="7" key="1">
    <citation type="journal article" date="2020" name="Microbiol. Resour. Announc.">
        <title>Complete Genome Sequence of Geobacillus sp. Strain E55-1, Isolated from Mine Geyser in Japan.</title>
        <authorList>
            <person name="Miyazaki K."/>
            <person name="Hase E."/>
            <person name="Tokito N."/>
        </authorList>
    </citation>
    <scope>NUCLEOTIDE SEQUENCE [LARGE SCALE GENOMIC DNA]</scope>
    <source>
        <strain evidence="7">E55-1</strain>
    </source>
</reference>
<dbReference type="GO" id="GO:0006508">
    <property type="term" value="P:proteolysis"/>
    <property type="evidence" value="ECO:0007669"/>
    <property type="project" value="UniProtKB-KW"/>
</dbReference>
<keyword evidence="4" id="KW-0788">Thiol protease</keyword>
<keyword evidence="7" id="KW-1185">Reference proteome</keyword>
<dbReference type="Gene3D" id="3.90.1720.10">
    <property type="entry name" value="endopeptidase domain like (from Nostoc punctiforme)"/>
    <property type="match status" value="1"/>
</dbReference>
<comment type="similarity">
    <text evidence="1">Belongs to the peptidase C40 family.</text>
</comment>
<dbReference type="PANTHER" id="PTHR47053:SF1">
    <property type="entry name" value="MUREIN DD-ENDOPEPTIDASE MEPH-RELATED"/>
    <property type="match status" value="1"/>
</dbReference>
<accession>A0A679FK34</accession>
<keyword evidence="2" id="KW-0645">Protease</keyword>
<evidence type="ECO:0000313" key="7">
    <source>
        <dbReference type="Proteomes" id="UP000501421"/>
    </source>
</evidence>
<dbReference type="InterPro" id="IPR000064">
    <property type="entry name" value="NLP_P60_dom"/>
</dbReference>
<evidence type="ECO:0000256" key="4">
    <source>
        <dbReference type="ARBA" id="ARBA00022807"/>
    </source>
</evidence>
<proteinExistence type="inferred from homology"/>
<dbReference type="PROSITE" id="PS51935">
    <property type="entry name" value="NLPC_P60"/>
    <property type="match status" value="1"/>
</dbReference>
<dbReference type="RefSeq" id="WP_033843540.1">
    <property type="nucleotide sequence ID" value="NZ_AP022557.1"/>
</dbReference>
<dbReference type="InterPro" id="IPR051202">
    <property type="entry name" value="Peptidase_C40"/>
</dbReference>
<evidence type="ECO:0000259" key="5">
    <source>
        <dbReference type="PROSITE" id="PS51935"/>
    </source>
</evidence>
<sequence>MTSIRSQPATFQLVSYQANQRTLQTERVLSSKEAGLATGGSAKDSADAVQISRQAQALYQASLLAKLDAAEAVATATAKENKGDELRGKILSQAKRWVGKIPYAQPGAGTVNLNKVTPKSMDCSGFTSSVYLTELNINIGRTTSDQIKRGSEVTKGKTPDETNLKIGDLIFFDWDQDKKVDHVAIYAGKDTNGNHLYIHEGGTGSSANVRIDKLDYIWSKNVMKIKRIIQDDGSLTN</sequence>